<feature type="transmembrane region" description="Helical" evidence="6">
    <location>
        <begin position="108"/>
        <end position="127"/>
    </location>
</feature>
<keyword evidence="3 6" id="KW-0812">Transmembrane</keyword>
<evidence type="ECO:0000256" key="2">
    <source>
        <dbReference type="ARBA" id="ARBA00022475"/>
    </source>
</evidence>
<keyword evidence="4 6" id="KW-1133">Transmembrane helix</keyword>
<dbReference type="InterPro" id="IPR050833">
    <property type="entry name" value="Poly_Biosynth_Transport"/>
</dbReference>
<dbReference type="RefSeq" id="WP_139180542.1">
    <property type="nucleotide sequence ID" value="NZ_CAWQXX010000061.1"/>
</dbReference>
<dbReference type="EMBL" id="FMWJ01000017">
    <property type="protein sequence ID" value="SCZ69330.1"/>
    <property type="molecule type" value="Genomic_DNA"/>
</dbReference>
<sequence length="403" mass="45264">MLKKISSSIILQSIGTLSSFLVIWIINRYYGLSAQGQFALVKSWIDLMVVIGCFGFPQSFIYIINQLNFPPKPLWKFSISYIGIVTILSSIIAYVWFSQNTIINNFNINSYIFLGMSVSFLVGHGLLRGLLLTKNDGAIFAIVSILPAICLLLGIIINLVESQHLMLVEIYLLAGGVSFLSLLVLTYTPDNTKEKKIPWKLVLKNGNNVFLQSLAITLLPMGTFWLMKLNNFSHDDIGAFNIAIYGYLMFALPLNMISPIFFNKWSKTKNIHISKKELFKFIKIGIFLIPISLIFAAIIPIILPIIFGYNIKIAVLSTQILVCAAFFLFSNNILSCFSAAHGYFRLNTKIYIFKALLCLVLILSMISLLPMNLTSIAICWLACDIITTIIFSYSLIKLLSKKV</sequence>
<feature type="transmembrane region" description="Helical" evidence="6">
    <location>
        <begin position="139"/>
        <end position="160"/>
    </location>
</feature>
<dbReference type="GeneID" id="45657858"/>
<comment type="subcellular location">
    <subcellularLocation>
        <location evidence="1">Cell membrane</location>
        <topology evidence="1">Multi-pass membrane protein</topology>
    </subcellularLocation>
</comment>
<dbReference type="PANTHER" id="PTHR30250">
    <property type="entry name" value="PST FAMILY PREDICTED COLANIC ACID TRANSPORTER"/>
    <property type="match status" value="1"/>
</dbReference>
<evidence type="ECO:0000256" key="6">
    <source>
        <dbReference type="SAM" id="Phobius"/>
    </source>
</evidence>
<dbReference type="GO" id="GO:0005886">
    <property type="term" value="C:plasma membrane"/>
    <property type="evidence" value="ECO:0007669"/>
    <property type="project" value="UniProtKB-SubCell"/>
</dbReference>
<feature type="transmembrane region" description="Helical" evidence="6">
    <location>
        <begin position="375"/>
        <end position="396"/>
    </location>
</feature>
<feature type="transmembrane region" description="Helical" evidence="6">
    <location>
        <begin position="209"/>
        <end position="227"/>
    </location>
</feature>
<evidence type="ECO:0000256" key="1">
    <source>
        <dbReference type="ARBA" id="ARBA00004651"/>
    </source>
</evidence>
<evidence type="ECO:0000313" key="7">
    <source>
        <dbReference type="EMBL" id="SCZ69330.1"/>
    </source>
</evidence>
<gene>
    <name evidence="7" type="ORF">SAMN02982990_03211</name>
</gene>
<evidence type="ECO:0000256" key="5">
    <source>
        <dbReference type="ARBA" id="ARBA00023136"/>
    </source>
</evidence>
<feature type="transmembrane region" description="Helical" evidence="6">
    <location>
        <begin position="284"/>
        <end position="307"/>
    </location>
</feature>
<feature type="transmembrane region" description="Helical" evidence="6">
    <location>
        <begin position="313"/>
        <end position="339"/>
    </location>
</feature>
<protein>
    <submittedName>
        <fullName evidence="7">Membrane protein involved in the export of O-antigen and teichoic acid</fullName>
    </submittedName>
</protein>
<organism evidence="7 8">
    <name type="scientific">Photorhabdus luminescens</name>
    <name type="common">Xenorhabdus luminescens</name>
    <dbReference type="NCBI Taxonomy" id="29488"/>
    <lineage>
        <taxon>Bacteria</taxon>
        <taxon>Pseudomonadati</taxon>
        <taxon>Pseudomonadota</taxon>
        <taxon>Gammaproteobacteria</taxon>
        <taxon>Enterobacterales</taxon>
        <taxon>Morganellaceae</taxon>
        <taxon>Photorhabdus</taxon>
    </lineage>
</organism>
<feature type="transmembrane region" description="Helical" evidence="6">
    <location>
        <begin position="166"/>
        <end position="188"/>
    </location>
</feature>
<feature type="transmembrane region" description="Helical" evidence="6">
    <location>
        <begin position="351"/>
        <end position="369"/>
    </location>
</feature>
<evidence type="ECO:0000313" key="8">
    <source>
        <dbReference type="Proteomes" id="UP000183223"/>
    </source>
</evidence>
<evidence type="ECO:0000256" key="3">
    <source>
        <dbReference type="ARBA" id="ARBA00022692"/>
    </source>
</evidence>
<name>A0A1G5R692_PHOLU</name>
<keyword evidence="2" id="KW-1003">Cell membrane</keyword>
<dbReference type="Proteomes" id="UP000183223">
    <property type="component" value="Unassembled WGS sequence"/>
</dbReference>
<dbReference type="AlphaFoldDB" id="A0A1G5R692"/>
<feature type="transmembrane region" description="Helical" evidence="6">
    <location>
        <begin position="239"/>
        <end position="263"/>
    </location>
</feature>
<reference evidence="8" key="1">
    <citation type="submission" date="2016-10" db="EMBL/GenBank/DDBJ databases">
        <authorList>
            <person name="Varghese N."/>
            <person name="Submissions S."/>
        </authorList>
    </citation>
    <scope>NUCLEOTIDE SEQUENCE [LARGE SCALE GENOMIC DNA]</scope>
    <source>
        <strain evidence="8">ATCC 29999</strain>
    </source>
</reference>
<dbReference type="PANTHER" id="PTHR30250:SF11">
    <property type="entry name" value="O-ANTIGEN TRANSPORTER-RELATED"/>
    <property type="match status" value="1"/>
</dbReference>
<evidence type="ECO:0000256" key="4">
    <source>
        <dbReference type="ARBA" id="ARBA00022989"/>
    </source>
</evidence>
<proteinExistence type="predicted"/>
<feature type="transmembrane region" description="Helical" evidence="6">
    <location>
        <begin position="47"/>
        <end position="65"/>
    </location>
</feature>
<feature type="transmembrane region" description="Helical" evidence="6">
    <location>
        <begin position="77"/>
        <end position="96"/>
    </location>
</feature>
<dbReference type="OrthoDB" id="6466391at2"/>
<keyword evidence="5 6" id="KW-0472">Membrane</keyword>
<accession>A0A1G5R692</accession>
<feature type="transmembrane region" description="Helical" evidence="6">
    <location>
        <begin position="9"/>
        <end position="27"/>
    </location>
</feature>
<keyword evidence="8" id="KW-1185">Reference proteome</keyword>